<name>A0A4R8BXU5_9ACTN</name>
<feature type="transmembrane region" description="Helical" evidence="2">
    <location>
        <begin position="95"/>
        <end position="113"/>
    </location>
</feature>
<feature type="transmembrane region" description="Helical" evidence="2">
    <location>
        <begin position="69"/>
        <end position="88"/>
    </location>
</feature>
<accession>A0A4R8BXU5</accession>
<organism evidence="3 4">
    <name type="scientific">Kribbella pratensis</name>
    <dbReference type="NCBI Taxonomy" id="2512112"/>
    <lineage>
        <taxon>Bacteria</taxon>
        <taxon>Bacillati</taxon>
        <taxon>Actinomycetota</taxon>
        <taxon>Actinomycetes</taxon>
        <taxon>Propionibacteriales</taxon>
        <taxon>Kribbellaceae</taxon>
        <taxon>Kribbella</taxon>
    </lineage>
</organism>
<dbReference type="EMBL" id="SODP01000003">
    <property type="protein sequence ID" value="TDW66386.1"/>
    <property type="molecule type" value="Genomic_DNA"/>
</dbReference>
<keyword evidence="2" id="KW-1133">Transmembrane helix</keyword>
<dbReference type="Proteomes" id="UP000295146">
    <property type="component" value="Unassembled WGS sequence"/>
</dbReference>
<feature type="region of interest" description="Disordered" evidence="1">
    <location>
        <begin position="362"/>
        <end position="409"/>
    </location>
</feature>
<feature type="transmembrane region" description="Helical" evidence="2">
    <location>
        <begin position="318"/>
        <end position="342"/>
    </location>
</feature>
<feature type="transmembrane region" description="Helical" evidence="2">
    <location>
        <begin position="247"/>
        <end position="266"/>
    </location>
</feature>
<proteinExistence type="predicted"/>
<keyword evidence="4" id="KW-1185">Reference proteome</keyword>
<feature type="transmembrane region" description="Helical" evidence="2">
    <location>
        <begin position="119"/>
        <end position="139"/>
    </location>
</feature>
<feature type="transmembrane region" description="Helical" evidence="2">
    <location>
        <begin position="21"/>
        <end position="42"/>
    </location>
</feature>
<reference evidence="3 4" key="1">
    <citation type="submission" date="2019-03" db="EMBL/GenBank/DDBJ databases">
        <title>Genomic Encyclopedia of Type Strains, Phase III (KMG-III): the genomes of soil and plant-associated and newly described type strains.</title>
        <authorList>
            <person name="Whitman W."/>
        </authorList>
    </citation>
    <scope>NUCLEOTIDE SEQUENCE [LARGE SCALE GENOMIC DNA]</scope>
    <source>
        <strain evidence="3 4">VKM Ac-2573</strain>
    </source>
</reference>
<evidence type="ECO:0000256" key="1">
    <source>
        <dbReference type="SAM" id="MobiDB-lite"/>
    </source>
</evidence>
<comment type="caution">
    <text evidence="3">The sequence shown here is derived from an EMBL/GenBank/DDBJ whole genome shotgun (WGS) entry which is preliminary data.</text>
</comment>
<keyword evidence="2" id="KW-0812">Transmembrane</keyword>
<protein>
    <submittedName>
        <fullName evidence="3">Uncharacterized protein</fullName>
    </submittedName>
</protein>
<evidence type="ECO:0000313" key="3">
    <source>
        <dbReference type="EMBL" id="TDW66386.1"/>
    </source>
</evidence>
<feature type="transmembrane region" description="Helical" evidence="2">
    <location>
        <begin position="287"/>
        <end position="306"/>
    </location>
</feature>
<gene>
    <name evidence="3" type="ORF">EV653_6414</name>
</gene>
<feature type="compositionally biased region" description="Basic residues" evidence="1">
    <location>
        <begin position="383"/>
        <end position="393"/>
    </location>
</feature>
<evidence type="ECO:0000256" key="2">
    <source>
        <dbReference type="SAM" id="Phobius"/>
    </source>
</evidence>
<evidence type="ECO:0000313" key="4">
    <source>
        <dbReference type="Proteomes" id="UP000295146"/>
    </source>
</evidence>
<feature type="compositionally biased region" description="Low complexity" evidence="1">
    <location>
        <begin position="362"/>
        <end position="382"/>
    </location>
</feature>
<dbReference type="AlphaFoldDB" id="A0A4R8BXU5"/>
<keyword evidence="2" id="KW-0472">Membrane</keyword>
<feature type="transmembrane region" description="Helical" evidence="2">
    <location>
        <begin position="151"/>
        <end position="171"/>
    </location>
</feature>
<sequence length="409" mass="43633">MIRYAVPPGDARYMRKNWPSWTGYATAGWSLLYGVLGVYWSFGGAGYPFAHVPDDRATASILEGTPVDVVAPVMATIGLAGAVLAVAMTRMRPRGSVLQAIAAVLAVGLALVIPDYTLIAVVALSPAIVVFAFTGVPGAQGGIGDILYWHRVNLVILFIGGVLWAATAIAYHRRSRNVCVSCGRGASEPAWQSPTAALRWGKWAVGIAVAANLPYEFTRVAWYFGWPVGISDDFHQMMADTPGMLEMGLGLAVMGLAGGVLTHGLVHRWGEIYPRWIWFKAGKRVPPLLAIIPASIVAVVLVPAGLMNAQLPLDGDNWAINAPGILWVVWGAALGTATYAYYLRRRTTCARCGRGVTCRSDALAGRSSGSREGSRRAGSPARALRRSRTRSVRSARAGSHPGAAHPTYE</sequence>